<keyword evidence="1" id="KW-0863">Zinc-finger</keyword>
<keyword evidence="4" id="KW-1185">Reference proteome</keyword>
<dbReference type="AlphaFoldDB" id="A0A9N9MNK6"/>
<keyword evidence="1" id="KW-0862">Zinc</keyword>
<dbReference type="InterPro" id="IPR025836">
    <property type="entry name" value="Zn_knuckle_CX2CX4HX4C"/>
</dbReference>
<sequence length="168" mass="19552">MASTWNHVKRVTILQAEGERYLFQFHHKMDAAKVMEDGPWHLVVEKIALGVVHLSVDLNHMDMWVQVHGLPFGFIQQRVGQGISQFLGEFKAYDIRNTVHNSYMRIKVKLNVTQPLKKEWKVRVNDGNYVPVFFKYEKLGVFCYRCGLLGHTDKVCPKLFEINFDDGV</sequence>
<dbReference type="Pfam" id="PF14392">
    <property type="entry name" value="zf-CCHC_4"/>
    <property type="match status" value="1"/>
</dbReference>
<protein>
    <recommendedName>
        <fullName evidence="2">CCHC-type domain-containing protein</fullName>
    </recommendedName>
</protein>
<evidence type="ECO:0000256" key="1">
    <source>
        <dbReference type="PROSITE-ProRule" id="PRU00047"/>
    </source>
</evidence>
<gene>
    <name evidence="3" type="ORF">CEUTPL_LOCUS8905</name>
</gene>
<dbReference type="EMBL" id="OU892280">
    <property type="protein sequence ID" value="CAG9768361.1"/>
    <property type="molecule type" value="Genomic_DNA"/>
</dbReference>
<evidence type="ECO:0000259" key="2">
    <source>
        <dbReference type="PROSITE" id="PS50158"/>
    </source>
</evidence>
<dbReference type="GO" id="GO:0008270">
    <property type="term" value="F:zinc ion binding"/>
    <property type="evidence" value="ECO:0007669"/>
    <property type="project" value="UniProtKB-KW"/>
</dbReference>
<dbReference type="InterPro" id="IPR040256">
    <property type="entry name" value="At4g02000-like"/>
</dbReference>
<dbReference type="OrthoDB" id="1418158at2759"/>
<dbReference type="InterPro" id="IPR001878">
    <property type="entry name" value="Znf_CCHC"/>
</dbReference>
<proteinExistence type="predicted"/>
<evidence type="ECO:0000313" key="4">
    <source>
        <dbReference type="Proteomes" id="UP001152799"/>
    </source>
</evidence>
<dbReference type="InterPro" id="IPR025558">
    <property type="entry name" value="DUF4283"/>
</dbReference>
<dbReference type="PANTHER" id="PTHR31286">
    <property type="entry name" value="GLYCINE-RICH CELL WALL STRUCTURAL PROTEIN 1.8-LIKE"/>
    <property type="match status" value="1"/>
</dbReference>
<dbReference type="PANTHER" id="PTHR31286:SF153">
    <property type="entry name" value="DUF4283 DOMAIN PROTEIN"/>
    <property type="match status" value="1"/>
</dbReference>
<accession>A0A9N9MNK6</accession>
<dbReference type="GO" id="GO:0003676">
    <property type="term" value="F:nucleic acid binding"/>
    <property type="evidence" value="ECO:0007669"/>
    <property type="project" value="InterPro"/>
</dbReference>
<dbReference type="Proteomes" id="UP001152799">
    <property type="component" value="Chromosome 4"/>
</dbReference>
<feature type="domain" description="CCHC-type" evidence="2">
    <location>
        <begin position="143"/>
        <end position="158"/>
    </location>
</feature>
<dbReference type="PROSITE" id="PS50158">
    <property type="entry name" value="ZF_CCHC"/>
    <property type="match status" value="1"/>
</dbReference>
<name>A0A9N9MNK6_9CUCU</name>
<dbReference type="Pfam" id="PF14111">
    <property type="entry name" value="DUF4283"/>
    <property type="match status" value="1"/>
</dbReference>
<organism evidence="3 4">
    <name type="scientific">Ceutorhynchus assimilis</name>
    <name type="common">cabbage seed weevil</name>
    <dbReference type="NCBI Taxonomy" id="467358"/>
    <lineage>
        <taxon>Eukaryota</taxon>
        <taxon>Metazoa</taxon>
        <taxon>Ecdysozoa</taxon>
        <taxon>Arthropoda</taxon>
        <taxon>Hexapoda</taxon>
        <taxon>Insecta</taxon>
        <taxon>Pterygota</taxon>
        <taxon>Neoptera</taxon>
        <taxon>Endopterygota</taxon>
        <taxon>Coleoptera</taxon>
        <taxon>Polyphaga</taxon>
        <taxon>Cucujiformia</taxon>
        <taxon>Curculionidae</taxon>
        <taxon>Ceutorhynchinae</taxon>
        <taxon>Ceutorhynchus</taxon>
    </lineage>
</organism>
<keyword evidence="1" id="KW-0479">Metal-binding</keyword>
<reference evidence="3" key="1">
    <citation type="submission" date="2022-01" db="EMBL/GenBank/DDBJ databases">
        <authorList>
            <person name="King R."/>
        </authorList>
    </citation>
    <scope>NUCLEOTIDE SEQUENCE</scope>
</reference>
<evidence type="ECO:0000313" key="3">
    <source>
        <dbReference type="EMBL" id="CAG9768361.1"/>
    </source>
</evidence>